<dbReference type="CDD" id="cd04194">
    <property type="entry name" value="GT8_A4GalT_like"/>
    <property type="match status" value="1"/>
</dbReference>
<reference evidence="1 2" key="1">
    <citation type="submission" date="2019-03" db="EMBL/GenBank/DDBJ databases">
        <title>Draft genome sequences of novel Actinobacteria.</title>
        <authorList>
            <person name="Sahin N."/>
            <person name="Ay H."/>
            <person name="Saygin H."/>
        </authorList>
    </citation>
    <scope>NUCLEOTIDE SEQUENCE [LARGE SCALE GENOMIC DNA]</scope>
    <source>
        <strain evidence="1 2">DSM 41900</strain>
    </source>
</reference>
<dbReference type="OrthoDB" id="5672604at2"/>
<dbReference type="PANTHER" id="PTHR11183">
    <property type="entry name" value="GLYCOGENIN SUBFAMILY MEMBER"/>
    <property type="match status" value="1"/>
</dbReference>
<dbReference type="GO" id="GO:0016757">
    <property type="term" value="F:glycosyltransferase activity"/>
    <property type="evidence" value="ECO:0007669"/>
    <property type="project" value="InterPro"/>
</dbReference>
<evidence type="ECO:0000313" key="1">
    <source>
        <dbReference type="EMBL" id="TDC79219.1"/>
    </source>
</evidence>
<keyword evidence="1" id="KW-0808">Transferase</keyword>
<dbReference type="Pfam" id="PF01501">
    <property type="entry name" value="Glyco_transf_8"/>
    <property type="match status" value="1"/>
</dbReference>
<keyword evidence="2" id="KW-1185">Reference proteome</keyword>
<accession>A0A4R4TYE0</accession>
<protein>
    <submittedName>
        <fullName evidence="1">Glycosyltransferase family 8 protein</fullName>
    </submittedName>
</protein>
<dbReference type="Proteomes" id="UP000295345">
    <property type="component" value="Unassembled WGS sequence"/>
</dbReference>
<comment type="caution">
    <text evidence="1">The sequence shown here is derived from an EMBL/GenBank/DDBJ whole genome shotgun (WGS) entry which is preliminary data.</text>
</comment>
<gene>
    <name evidence="1" type="ORF">E1283_03295</name>
</gene>
<organism evidence="1 2">
    <name type="scientific">Streptomyces hainanensis</name>
    <dbReference type="NCBI Taxonomy" id="402648"/>
    <lineage>
        <taxon>Bacteria</taxon>
        <taxon>Bacillati</taxon>
        <taxon>Actinomycetota</taxon>
        <taxon>Actinomycetes</taxon>
        <taxon>Kitasatosporales</taxon>
        <taxon>Streptomycetaceae</taxon>
        <taxon>Streptomyces</taxon>
    </lineage>
</organism>
<name>A0A4R4TYE0_9ACTN</name>
<sequence>MVASLDLASAVVLIGKAYEFMPLGYGAHGQIPQPTLVFAINDAYSLPLTVAWQSLCDADPELSARLDVHVLFEELSEESAQRLRWHAGRLGLKVQLRQIRLAPLGYPVAFGGSQANYLRLMIPEIFADHERVLYLDADLLVRGSLGPLLDTVPLDAPIAAVRDPVNPTLGHGRALPGWSSLGLPQDREYFNSGVLLIDPAACIAEGTFRRALEFIAEHPQHIRLWDQDALNWAADDRWHRLTPRWNVFPFSSLLKSRWIRYGAEDLVPISELLELENEATVLHFATPAKPWQGLLPDGPANSLYQICLRSVREADAAMAGQH</sequence>
<dbReference type="RefSeq" id="WP_132816324.1">
    <property type="nucleotide sequence ID" value="NZ_SMKI01000020.1"/>
</dbReference>
<dbReference type="AlphaFoldDB" id="A0A4R4TYE0"/>
<dbReference type="SUPFAM" id="SSF53448">
    <property type="entry name" value="Nucleotide-diphospho-sugar transferases"/>
    <property type="match status" value="1"/>
</dbReference>
<dbReference type="InterPro" id="IPR029044">
    <property type="entry name" value="Nucleotide-diphossugar_trans"/>
</dbReference>
<dbReference type="Gene3D" id="3.90.550.10">
    <property type="entry name" value="Spore Coat Polysaccharide Biosynthesis Protein SpsA, Chain A"/>
    <property type="match status" value="1"/>
</dbReference>
<dbReference type="InterPro" id="IPR050587">
    <property type="entry name" value="GNT1/Glycosyltrans_8"/>
</dbReference>
<dbReference type="EMBL" id="SMKI01000020">
    <property type="protein sequence ID" value="TDC79219.1"/>
    <property type="molecule type" value="Genomic_DNA"/>
</dbReference>
<dbReference type="InterPro" id="IPR002495">
    <property type="entry name" value="Glyco_trans_8"/>
</dbReference>
<proteinExistence type="predicted"/>
<evidence type="ECO:0000313" key="2">
    <source>
        <dbReference type="Proteomes" id="UP000295345"/>
    </source>
</evidence>